<keyword evidence="7" id="KW-1185">Reference proteome</keyword>
<dbReference type="SMART" id="SM00066">
    <property type="entry name" value="GAL4"/>
    <property type="match status" value="1"/>
</dbReference>
<feature type="compositionally biased region" description="Low complexity" evidence="4">
    <location>
        <begin position="569"/>
        <end position="587"/>
    </location>
</feature>
<reference evidence="6 7" key="1">
    <citation type="journal article" date="2018" name="Front. Microbiol.">
        <title>Prospects for Fungal Bioremediation of Acidic Radioactive Waste Sites: Characterization and Genome Sequence of Rhodotorula taiwanensis MD1149.</title>
        <authorList>
            <person name="Tkavc R."/>
            <person name="Matrosova V.Y."/>
            <person name="Grichenko O.E."/>
            <person name="Gostincar C."/>
            <person name="Volpe R.P."/>
            <person name="Klimenkova P."/>
            <person name="Gaidamakova E.K."/>
            <person name="Zhou C.E."/>
            <person name="Stewart B.J."/>
            <person name="Lyman M.G."/>
            <person name="Malfatti S.A."/>
            <person name="Rubinfeld B."/>
            <person name="Courtot M."/>
            <person name="Singh J."/>
            <person name="Dalgard C.L."/>
            <person name="Hamilton T."/>
            <person name="Frey K.G."/>
            <person name="Gunde-Cimerman N."/>
            <person name="Dugan L."/>
            <person name="Daly M.J."/>
        </authorList>
    </citation>
    <scope>NUCLEOTIDE SEQUENCE [LARGE SCALE GENOMIC DNA]</scope>
    <source>
        <strain evidence="6 7">MD1149</strain>
    </source>
</reference>
<dbReference type="GO" id="GO:0045944">
    <property type="term" value="P:positive regulation of transcription by RNA polymerase II"/>
    <property type="evidence" value="ECO:0007669"/>
    <property type="project" value="TreeGrafter"/>
</dbReference>
<accession>A0A2S5B5R9</accession>
<comment type="subcellular location">
    <subcellularLocation>
        <location evidence="1">Nucleus</location>
    </subcellularLocation>
</comment>
<feature type="compositionally biased region" description="Low complexity" evidence="4">
    <location>
        <begin position="202"/>
        <end position="212"/>
    </location>
</feature>
<dbReference type="Proteomes" id="UP000237144">
    <property type="component" value="Unassembled WGS sequence"/>
</dbReference>
<evidence type="ECO:0000259" key="5">
    <source>
        <dbReference type="PROSITE" id="PS50048"/>
    </source>
</evidence>
<feature type="region of interest" description="Disordered" evidence="4">
    <location>
        <begin position="407"/>
        <end position="433"/>
    </location>
</feature>
<sequence>MANDVSIASTSQLPAPSTLSSVQAAIASLTRRDRLDAVQQQTSLSPSESTRGNTMSIDGQSEDEAGNGKGDAKSTKPKNRRTRNGCLVCRKRKKLCDEQKPACGACSRLSLHCEWEDRVQAALERRQRRIDKMRRKEKEKTGIETAADGDERIRPAASADSGMATEWTSIQVDGESAAYNPSAPNIFPAFPASPAPLPPSSLPLQPFSTSQSALESPTAEATSANSWMPFLGSFAPAGYEPAAAPDPLAWSAGWPSGFGYPPFGQTQPYPLLSYPALEPPLRLPEGHAAADEQRDQILDLDAIARLEDVQTDMVLQAQGYLTQDPEGGASAPAVEGVSPTGSSPPFDLFALLRSPSPVHPFASSAAPGSAAGLSFPLDLSTASSWTAPSQAALLDGPDPRCAIKATPGDAQLATTAGESSADPERGRGRQMQVGQKGLPALVGHAASFLASADWAFTQAYLLSHYTSSLARLVSIASSPSSSGGDSSSGSDRSRSRRGRFSLNRTQPHDSPRPGSSHSRPRDSATARSTRASANLFLSLVPLANRHPYLLHAILAWSAANLAAASSNHGQAQAQGVQPGSPPSQSGGNSVMATLSDQLGHLADEEISAALPELETYAARRKKAATTRAAAATDEEPPKNWEVLLAARLMLTQAAICQGAVDLWRVRLGEAAHIINLVGGVQKCRSPLARQLVKNLLYHDVLSSTSRRDGLLLDYSFLRHHGSMGGTPSTATASGTSPAGASHGGDGDASTPGETDEERRRREAEEDEEDVLDTLMGCAESVFLLVGRITSLAKEKRQALLSSDGSVAEDDLATFSRQIDELRSELEREKERMDAFLIERPDLEPHRYFHEVFRLAALVYLEMLLELPPTSYPILLLVRKMLSLTEVIVSEGLPGLCSMHWPLFLMHLNSTPLISPHHHAAAAVAAPSSSSTSSPAASASGDPPRAASATSTNAMIPAYSDRSRSTALFDAHMHEFTFMNTKRSRALIDEAWLRSEGGRKFVDPDAILDEWKWDLNWA</sequence>
<proteinExistence type="predicted"/>
<feature type="compositionally biased region" description="Low complexity" evidence="4">
    <location>
        <begin position="477"/>
        <end position="490"/>
    </location>
</feature>
<dbReference type="AlphaFoldDB" id="A0A2S5B5R9"/>
<feature type="region of interest" description="Disordered" evidence="4">
    <location>
        <begin position="476"/>
        <end position="527"/>
    </location>
</feature>
<dbReference type="STRING" id="741276.A0A2S5B5R9"/>
<comment type="caution">
    <text evidence="6">The sequence shown here is derived from an EMBL/GenBank/DDBJ whole genome shotgun (WGS) entry which is preliminary data.</text>
</comment>
<keyword evidence="3" id="KW-0175">Coiled coil</keyword>
<feature type="compositionally biased region" description="Polar residues" evidence="4">
    <location>
        <begin position="1"/>
        <end position="23"/>
    </location>
</feature>
<feature type="compositionally biased region" description="Polar residues" evidence="4">
    <location>
        <begin position="38"/>
        <end position="59"/>
    </location>
</feature>
<dbReference type="PROSITE" id="PS00463">
    <property type="entry name" value="ZN2_CY6_FUNGAL_1"/>
    <property type="match status" value="1"/>
</dbReference>
<dbReference type="GO" id="GO:0000976">
    <property type="term" value="F:transcription cis-regulatory region binding"/>
    <property type="evidence" value="ECO:0007669"/>
    <property type="project" value="TreeGrafter"/>
</dbReference>
<dbReference type="Gene3D" id="4.10.240.10">
    <property type="entry name" value="Zn(2)-C6 fungal-type DNA-binding domain"/>
    <property type="match status" value="1"/>
</dbReference>
<dbReference type="EMBL" id="PJQD01000058">
    <property type="protein sequence ID" value="POY72130.1"/>
    <property type="molecule type" value="Genomic_DNA"/>
</dbReference>
<feature type="region of interest" description="Disordered" evidence="4">
    <location>
        <begin position="569"/>
        <end position="591"/>
    </location>
</feature>
<feature type="coiled-coil region" evidence="3">
    <location>
        <begin position="811"/>
        <end position="838"/>
    </location>
</feature>
<feature type="compositionally biased region" description="Low complexity" evidence="4">
    <location>
        <begin position="924"/>
        <end position="948"/>
    </location>
</feature>
<evidence type="ECO:0000256" key="4">
    <source>
        <dbReference type="SAM" id="MobiDB-lite"/>
    </source>
</evidence>
<dbReference type="PANTHER" id="PTHR37534:SF7">
    <property type="entry name" value="TRANSCRIPTIONAL ACTIVATOR PROTEIN UGA3"/>
    <property type="match status" value="1"/>
</dbReference>
<dbReference type="GO" id="GO:0005634">
    <property type="term" value="C:nucleus"/>
    <property type="evidence" value="ECO:0007669"/>
    <property type="project" value="UniProtKB-SubCell"/>
</dbReference>
<feature type="region of interest" description="Disordered" evidence="4">
    <location>
        <begin position="197"/>
        <end position="220"/>
    </location>
</feature>
<dbReference type="Pfam" id="PF11951">
    <property type="entry name" value="Fungal_trans_2"/>
    <property type="match status" value="1"/>
</dbReference>
<feature type="compositionally biased region" description="Low complexity" evidence="4">
    <location>
        <begin position="725"/>
        <end position="740"/>
    </location>
</feature>
<evidence type="ECO:0000256" key="2">
    <source>
        <dbReference type="ARBA" id="ARBA00023242"/>
    </source>
</evidence>
<dbReference type="InterPro" id="IPR001138">
    <property type="entry name" value="Zn2Cys6_DnaBD"/>
</dbReference>
<evidence type="ECO:0000313" key="7">
    <source>
        <dbReference type="Proteomes" id="UP000237144"/>
    </source>
</evidence>
<dbReference type="CDD" id="cd00067">
    <property type="entry name" value="GAL4"/>
    <property type="match status" value="1"/>
</dbReference>
<dbReference type="GO" id="GO:0008270">
    <property type="term" value="F:zinc ion binding"/>
    <property type="evidence" value="ECO:0007669"/>
    <property type="project" value="InterPro"/>
</dbReference>
<dbReference type="PANTHER" id="PTHR37534">
    <property type="entry name" value="TRANSCRIPTIONAL ACTIVATOR PROTEIN UGA3"/>
    <property type="match status" value="1"/>
</dbReference>
<feature type="region of interest" description="Disordered" evidence="4">
    <location>
        <begin position="924"/>
        <end position="951"/>
    </location>
</feature>
<protein>
    <recommendedName>
        <fullName evidence="5">Zn(2)-C6 fungal-type domain-containing protein</fullName>
    </recommendedName>
</protein>
<evidence type="ECO:0000313" key="6">
    <source>
        <dbReference type="EMBL" id="POY72130.1"/>
    </source>
</evidence>
<dbReference type="Pfam" id="PF00172">
    <property type="entry name" value="Zn_clus"/>
    <property type="match status" value="1"/>
</dbReference>
<dbReference type="GO" id="GO:0000981">
    <property type="term" value="F:DNA-binding transcription factor activity, RNA polymerase II-specific"/>
    <property type="evidence" value="ECO:0007669"/>
    <property type="project" value="InterPro"/>
</dbReference>
<feature type="region of interest" description="Disordered" evidence="4">
    <location>
        <begin position="724"/>
        <end position="769"/>
    </location>
</feature>
<keyword evidence="2" id="KW-0539">Nucleus</keyword>
<feature type="region of interest" description="Disordered" evidence="4">
    <location>
        <begin position="1"/>
        <end position="81"/>
    </location>
</feature>
<dbReference type="InterPro" id="IPR036864">
    <property type="entry name" value="Zn2-C6_fun-type_DNA-bd_sf"/>
</dbReference>
<gene>
    <name evidence="6" type="ORF">BMF94_4862</name>
</gene>
<name>A0A2S5B5R9_9BASI</name>
<dbReference type="InterPro" id="IPR021858">
    <property type="entry name" value="Fun_TF"/>
</dbReference>
<evidence type="ECO:0000256" key="1">
    <source>
        <dbReference type="ARBA" id="ARBA00004123"/>
    </source>
</evidence>
<feature type="domain" description="Zn(2)-C6 fungal-type" evidence="5">
    <location>
        <begin position="85"/>
        <end position="115"/>
    </location>
</feature>
<evidence type="ECO:0000256" key="3">
    <source>
        <dbReference type="SAM" id="Coils"/>
    </source>
</evidence>
<dbReference type="PROSITE" id="PS50048">
    <property type="entry name" value="ZN2_CY6_FUNGAL_2"/>
    <property type="match status" value="1"/>
</dbReference>
<dbReference type="SUPFAM" id="SSF57701">
    <property type="entry name" value="Zn2/Cys6 DNA-binding domain"/>
    <property type="match status" value="1"/>
</dbReference>
<organism evidence="6 7">
    <name type="scientific">Rhodotorula taiwanensis</name>
    <dbReference type="NCBI Taxonomy" id="741276"/>
    <lineage>
        <taxon>Eukaryota</taxon>
        <taxon>Fungi</taxon>
        <taxon>Dikarya</taxon>
        <taxon>Basidiomycota</taxon>
        <taxon>Pucciniomycotina</taxon>
        <taxon>Microbotryomycetes</taxon>
        <taxon>Sporidiobolales</taxon>
        <taxon>Sporidiobolaceae</taxon>
        <taxon>Rhodotorula</taxon>
    </lineage>
</organism>
<dbReference type="OrthoDB" id="5419315at2759"/>